<dbReference type="Gene3D" id="2.40.50.100">
    <property type="match status" value="1"/>
</dbReference>
<dbReference type="Proteomes" id="UP000503251">
    <property type="component" value="Chromosome"/>
</dbReference>
<organism evidence="6 7">
    <name type="scientific">Oceanidesulfovibrio marinus</name>
    <dbReference type="NCBI Taxonomy" id="370038"/>
    <lineage>
        <taxon>Bacteria</taxon>
        <taxon>Pseudomonadati</taxon>
        <taxon>Thermodesulfobacteriota</taxon>
        <taxon>Desulfovibrionia</taxon>
        <taxon>Desulfovibrionales</taxon>
        <taxon>Desulfovibrionaceae</taxon>
        <taxon>Oceanidesulfovibrio</taxon>
    </lineage>
</organism>
<dbReference type="GO" id="GO:0140359">
    <property type="term" value="F:ABC-type transporter activity"/>
    <property type="evidence" value="ECO:0007669"/>
    <property type="project" value="UniProtKB-ARBA"/>
</dbReference>
<protein>
    <submittedName>
        <fullName evidence="6">ABC transporter ATP-binding protein</fullName>
    </submittedName>
</protein>
<keyword evidence="3 6" id="KW-0067">ATP-binding</keyword>
<dbReference type="PANTHER" id="PTHR42781">
    <property type="entry name" value="SPERMIDINE/PUTRESCINE IMPORT ATP-BINDING PROTEIN POTA"/>
    <property type="match status" value="1"/>
</dbReference>
<dbReference type="InterPro" id="IPR017871">
    <property type="entry name" value="ABC_transporter-like_CS"/>
</dbReference>
<dbReference type="GO" id="GO:0005524">
    <property type="term" value="F:ATP binding"/>
    <property type="evidence" value="ECO:0007669"/>
    <property type="project" value="UniProtKB-KW"/>
</dbReference>
<evidence type="ECO:0000313" key="6">
    <source>
        <dbReference type="EMBL" id="TVM30601.1"/>
    </source>
</evidence>
<keyword evidence="8" id="KW-1185">Reference proteome</keyword>
<dbReference type="OrthoDB" id="9809450at2"/>
<dbReference type="InterPro" id="IPR003439">
    <property type="entry name" value="ABC_transporter-like_ATP-bd"/>
</dbReference>
<evidence type="ECO:0000256" key="1">
    <source>
        <dbReference type="ARBA" id="ARBA00022448"/>
    </source>
</evidence>
<evidence type="ECO:0000256" key="2">
    <source>
        <dbReference type="ARBA" id="ARBA00022741"/>
    </source>
</evidence>
<proteinExistence type="predicted"/>
<dbReference type="AlphaFoldDB" id="A0A6P1ZE93"/>
<reference evidence="6 7" key="1">
    <citation type="submission" date="2018-06" db="EMBL/GenBank/DDBJ databases">
        <title>Complete genome of Desulfovibrio marinus P48SEP.</title>
        <authorList>
            <person name="Crispim J.S."/>
            <person name="Vidigal P.M.P."/>
            <person name="Silva L.C.F."/>
            <person name="Araujo L.C."/>
            <person name="Laguardia C.N."/>
            <person name="Dias R.S."/>
            <person name="Sousa M.P."/>
            <person name="Paula S.O."/>
            <person name="Silva C."/>
        </authorList>
    </citation>
    <scope>NUCLEOTIDE SEQUENCE [LARGE SCALE GENOMIC DNA]</scope>
    <source>
        <strain evidence="6 7">P48SEP</strain>
    </source>
</reference>
<dbReference type="Proteomes" id="UP000434052">
    <property type="component" value="Unassembled WGS sequence"/>
</dbReference>
<dbReference type="SMART" id="SM00382">
    <property type="entry name" value="AAA"/>
    <property type="match status" value="1"/>
</dbReference>
<dbReference type="InterPro" id="IPR003593">
    <property type="entry name" value="AAA+_ATPase"/>
</dbReference>
<name>A0A6P1ZE93_9BACT</name>
<dbReference type="PROSITE" id="PS50893">
    <property type="entry name" value="ABC_TRANSPORTER_2"/>
    <property type="match status" value="1"/>
</dbReference>
<gene>
    <name evidence="6" type="ORF">DQK91_20420</name>
    <name evidence="5" type="ORF">E8L03_03185</name>
</gene>
<accession>A0A6P1ZE93</accession>
<dbReference type="SUPFAM" id="SSF52540">
    <property type="entry name" value="P-loop containing nucleoside triphosphate hydrolases"/>
    <property type="match status" value="1"/>
</dbReference>
<dbReference type="InterPro" id="IPR050093">
    <property type="entry name" value="ABC_SmlMolc_Importer"/>
</dbReference>
<sequence length="348" mass="38222">MEGVVLEGVGVSYDGVWACKDIHLGIRKGEFFTFLGPSGCGKTTLLRLIAGFITPQSGAVFLDGKDITHLAPEKRKVGMVFQNYSLFPFLTVYQNIEYGVAIQNKTPRERKETVALYMDMVGLAGFGGRKVTELSGGEQQRVALARSLAVEPSVLLLDEPLSNLDARLRDAMRGEIKSLQKRLGITTIFVTHDQTEALTLSDRVAVFNKGRVEQIGTPLEIYNAPRNVFVAGFVGDTNLFRVTTDNDRARLAHGIELRMPGAARGQGHLSIRPQDIELSSSPVDAPNTLQGQLAGRQLNGVWIDLIVHVGEFVFRVAQLNTAARKSEPQPGEPVWMTLPEKALRLLED</sequence>
<reference evidence="5 8" key="2">
    <citation type="submission" date="2019-04" db="EMBL/GenBank/DDBJ databases">
        <title>Isolation and culture of sulfate reducing bacteria from the cold seep of the South China Sea.</title>
        <authorList>
            <person name="Sun C."/>
            <person name="Liu R."/>
        </authorList>
    </citation>
    <scope>NUCLEOTIDE SEQUENCE [LARGE SCALE GENOMIC DNA]</scope>
    <source>
        <strain evidence="5 8">CS1</strain>
    </source>
</reference>
<evidence type="ECO:0000259" key="4">
    <source>
        <dbReference type="PROSITE" id="PS50893"/>
    </source>
</evidence>
<evidence type="ECO:0000313" key="7">
    <source>
        <dbReference type="Proteomes" id="UP000434052"/>
    </source>
</evidence>
<keyword evidence="1" id="KW-0813">Transport</keyword>
<dbReference type="RefSeq" id="WP_144307266.1">
    <property type="nucleotide sequence ID" value="NZ_CP039543.1"/>
</dbReference>
<keyword evidence="2" id="KW-0547">Nucleotide-binding</keyword>
<dbReference type="EMBL" id="QMIF01000021">
    <property type="protein sequence ID" value="TVM30601.1"/>
    <property type="molecule type" value="Genomic_DNA"/>
</dbReference>
<dbReference type="EMBL" id="CP039543">
    <property type="protein sequence ID" value="QJT07991.1"/>
    <property type="molecule type" value="Genomic_DNA"/>
</dbReference>
<dbReference type="GO" id="GO:0016887">
    <property type="term" value="F:ATP hydrolysis activity"/>
    <property type="evidence" value="ECO:0007669"/>
    <property type="project" value="InterPro"/>
</dbReference>
<feature type="domain" description="ABC transporter" evidence="4">
    <location>
        <begin position="4"/>
        <end position="234"/>
    </location>
</feature>
<evidence type="ECO:0000313" key="8">
    <source>
        <dbReference type="Proteomes" id="UP000503251"/>
    </source>
</evidence>
<dbReference type="Pfam" id="PF00005">
    <property type="entry name" value="ABC_tran"/>
    <property type="match status" value="1"/>
</dbReference>
<dbReference type="Gene3D" id="3.40.50.300">
    <property type="entry name" value="P-loop containing nucleotide triphosphate hydrolases"/>
    <property type="match status" value="1"/>
</dbReference>
<dbReference type="Pfam" id="PF08402">
    <property type="entry name" value="TOBE_2"/>
    <property type="match status" value="1"/>
</dbReference>
<evidence type="ECO:0000256" key="3">
    <source>
        <dbReference type="ARBA" id="ARBA00022840"/>
    </source>
</evidence>
<dbReference type="InterPro" id="IPR008995">
    <property type="entry name" value="Mo/tungstate-bd_C_term_dom"/>
</dbReference>
<dbReference type="InterPro" id="IPR027417">
    <property type="entry name" value="P-loop_NTPase"/>
</dbReference>
<dbReference type="PANTHER" id="PTHR42781:SF4">
    <property type="entry name" value="SPERMIDINE_PUTRESCINE IMPORT ATP-BINDING PROTEIN POTA"/>
    <property type="match status" value="1"/>
</dbReference>
<dbReference type="SUPFAM" id="SSF50331">
    <property type="entry name" value="MOP-like"/>
    <property type="match status" value="1"/>
</dbReference>
<dbReference type="PROSITE" id="PS00211">
    <property type="entry name" value="ABC_TRANSPORTER_1"/>
    <property type="match status" value="1"/>
</dbReference>
<dbReference type="FunFam" id="3.40.50.300:FF:000042">
    <property type="entry name" value="Maltose/maltodextrin ABC transporter, ATP-binding protein"/>
    <property type="match status" value="1"/>
</dbReference>
<evidence type="ECO:0000313" key="5">
    <source>
        <dbReference type="EMBL" id="QJT07991.1"/>
    </source>
</evidence>
<dbReference type="InterPro" id="IPR013611">
    <property type="entry name" value="Transp-assoc_OB_typ2"/>
</dbReference>
<dbReference type="GO" id="GO:0043190">
    <property type="term" value="C:ATP-binding cassette (ABC) transporter complex"/>
    <property type="evidence" value="ECO:0007669"/>
    <property type="project" value="InterPro"/>
</dbReference>